<keyword evidence="5" id="KW-0676">Redox-active center</keyword>
<evidence type="ECO:0000259" key="6">
    <source>
        <dbReference type="PROSITE" id="PS51352"/>
    </source>
</evidence>
<dbReference type="GO" id="GO:0016491">
    <property type="term" value="F:oxidoreductase activity"/>
    <property type="evidence" value="ECO:0007669"/>
    <property type="project" value="UniProtKB-KW"/>
</dbReference>
<geneLocation type="plasmid" evidence="7 8">
    <name>pKRAD01</name>
</geneLocation>
<comment type="similarity">
    <text evidence="1">Belongs to the thioredoxin family. DsbA subfamily.</text>
</comment>
<evidence type="ECO:0000313" key="8">
    <source>
        <dbReference type="Proteomes" id="UP000001116"/>
    </source>
</evidence>
<dbReference type="SUPFAM" id="SSF52833">
    <property type="entry name" value="Thioredoxin-like"/>
    <property type="match status" value="1"/>
</dbReference>
<evidence type="ECO:0000256" key="4">
    <source>
        <dbReference type="ARBA" id="ARBA00023157"/>
    </source>
</evidence>
<dbReference type="InterPro" id="IPR036249">
    <property type="entry name" value="Thioredoxin-like_sf"/>
</dbReference>
<dbReference type="Gene3D" id="3.40.30.10">
    <property type="entry name" value="Glutaredoxin"/>
    <property type="match status" value="1"/>
</dbReference>
<dbReference type="AlphaFoldDB" id="A6WGU2"/>
<evidence type="ECO:0000256" key="2">
    <source>
        <dbReference type="ARBA" id="ARBA00022729"/>
    </source>
</evidence>
<name>A6WGU2_KINRD</name>
<dbReference type="KEGG" id="kra:Krad_4572"/>
<gene>
    <name evidence="7" type="ordered locus">Krad_4572</name>
</gene>
<dbReference type="Proteomes" id="UP000001116">
    <property type="component" value="Plasmid pKRAD01"/>
</dbReference>
<evidence type="ECO:0000256" key="1">
    <source>
        <dbReference type="ARBA" id="ARBA00005791"/>
    </source>
</evidence>
<dbReference type="PANTHER" id="PTHR13887">
    <property type="entry name" value="GLUTATHIONE S-TRANSFERASE KAPPA"/>
    <property type="match status" value="1"/>
</dbReference>
<evidence type="ECO:0000256" key="3">
    <source>
        <dbReference type="ARBA" id="ARBA00023002"/>
    </source>
</evidence>
<feature type="domain" description="Thioredoxin" evidence="6">
    <location>
        <begin position="32"/>
        <end position="223"/>
    </location>
</feature>
<sequence length="237" mass="25247">MSRNVKISSLLGLGVVLVLIAAFAWSASTGRAQTVKPAPPATAVAAVDPQVVRADSHVLGERGSTGVTVVEFLDFECEGCLAAYPLVERLRQQYAGRVTFVARYFPLPGHANAMNAALAVEAAAQQGRFEAMYQRMYQTQGEWGEQQVSAAATFRGYADSLGLDLGAYDRAVNDPATRERIEKDVADGLGLGLEGTPTFYLDGQRLEPTSEQDFLDAIERAVTAAESTVAPAPLPAP</sequence>
<proteinExistence type="inferred from homology"/>
<reference evidence="8" key="1">
    <citation type="journal article" date="2008" name="PLoS ONE">
        <title>Survival in nuclear waste, extreme resistance, and potential applications gleaned from the genome sequence of Kineococcus radiotolerans SRS30216.</title>
        <authorList>
            <person name="Bagwell C.E."/>
            <person name="Bhat S."/>
            <person name="Hawkins G.M."/>
            <person name="Smith B.W."/>
            <person name="Biswas T."/>
            <person name="Hoover T.R."/>
            <person name="Saunders E."/>
            <person name="Han C.S."/>
            <person name="Tsodikov O.V."/>
            <person name="Shimkets L.J."/>
        </authorList>
    </citation>
    <scope>NUCLEOTIDE SEQUENCE [LARGE SCALE GENOMIC DNA]</scope>
    <source>
        <strain evidence="8">ATCC BAA-149 / DSM 14245 / SRS30216</strain>
    </source>
</reference>
<dbReference type="HOGENOM" id="CLU_000288_47_7_11"/>
<organism evidence="7 8">
    <name type="scientific">Kineococcus radiotolerans (strain ATCC BAA-149 / DSM 14245 / SRS30216)</name>
    <dbReference type="NCBI Taxonomy" id="266940"/>
    <lineage>
        <taxon>Bacteria</taxon>
        <taxon>Bacillati</taxon>
        <taxon>Actinomycetota</taxon>
        <taxon>Actinomycetes</taxon>
        <taxon>Kineosporiales</taxon>
        <taxon>Kineosporiaceae</taxon>
        <taxon>Kineococcus</taxon>
    </lineage>
</organism>
<accession>A6WGU2</accession>
<dbReference type="OrthoDB" id="117402at2"/>
<dbReference type="Pfam" id="PF13462">
    <property type="entry name" value="Thioredoxin_4"/>
    <property type="match status" value="1"/>
</dbReference>
<dbReference type="InterPro" id="IPR012336">
    <property type="entry name" value="Thioredoxin-like_fold"/>
</dbReference>
<dbReference type="PANTHER" id="PTHR13887:SF14">
    <property type="entry name" value="DISULFIDE BOND FORMATION PROTEIN D"/>
    <property type="match status" value="1"/>
</dbReference>
<keyword evidence="7" id="KW-0614">Plasmid</keyword>
<protein>
    <submittedName>
        <fullName evidence="7">DSBA oxidoreductase</fullName>
    </submittedName>
</protein>
<evidence type="ECO:0000256" key="5">
    <source>
        <dbReference type="ARBA" id="ARBA00023284"/>
    </source>
</evidence>
<keyword evidence="8" id="KW-1185">Reference proteome</keyword>
<keyword evidence="2" id="KW-0732">Signal</keyword>
<dbReference type="PROSITE" id="PS51352">
    <property type="entry name" value="THIOREDOXIN_2"/>
    <property type="match status" value="1"/>
</dbReference>
<dbReference type="InterPro" id="IPR013766">
    <property type="entry name" value="Thioredoxin_domain"/>
</dbReference>
<keyword evidence="4" id="KW-1015">Disulfide bond</keyword>
<evidence type="ECO:0000313" key="7">
    <source>
        <dbReference type="EMBL" id="ABS06031.1"/>
    </source>
</evidence>
<keyword evidence="3" id="KW-0560">Oxidoreductase</keyword>
<dbReference type="EMBL" id="CP000751">
    <property type="protein sequence ID" value="ABS06031.1"/>
    <property type="molecule type" value="Genomic_DNA"/>
</dbReference>